<evidence type="ECO:0000313" key="2">
    <source>
        <dbReference type="Proteomes" id="UP001057402"/>
    </source>
</evidence>
<sequence>MEGEGSGPDDDNVDVLHRRGLGSNLTKRICLTGKKIQSDCVSLRPQPRETAPTSRMQGAPFIPSCDSASCSSLFSVTVGLDHNSLPLIHSRFQFAELCIPNHNA</sequence>
<protein>
    <submittedName>
        <fullName evidence="1">Uncharacterized protein</fullName>
    </submittedName>
</protein>
<name>A0ACB9S0N4_9MYRT</name>
<comment type="caution">
    <text evidence="1">The sequence shown here is derived from an EMBL/GenBank/DDBJ whole genome shotgun (WGS) entry which is preliminary data.</text>
</comment>
<organism evidence="1 2">
    <name type="scientific">Melastoma candidum</name>
    <dbReference type="NCBI Taxonomy" id="119954"/>
    <lineage>
        <taxon>Eukaryota</taxon>
        <taxon>Viridiplantae</taxon>
        <taxon>Streptophyta</taxon>
        <taxon>Embryophyta</taxon>
        <taxon>Tracheophyta</taxon>
        <taxon>Spermatophyta</taxon>
        <taxon>Magnoliopsida</taxon>
        <taxon>eudicotyledons</taxon>
        <taxon>Gunneridae</taxon>
        <taxon>Pentapetalae</taxon>
        <taxon>rosids</taxon>
        <taxon>malvids</taxon>
        <taxon>Myrtales</taxon>
        <taxon>Melastomataceae</taxon>
        <taxon>Melastomatoideae</taxon>
        <taxon>Melastomateae</taxon>
        <taxon>Melastoma</taxon>
    </lineage>
</organism>
<proteinExistence type="predicted"/>
<gene>
    <name evidence="1" type="ORF">MLD38_009813</name>
</gene>
<reference evidence="2" key="1">
    <citation type="journal article" date="2023" name="Front. Plant Sci.">
        <title>Chromosomal-level genome assembly of Melastoma candidum provides insights into trichome evolution.</title>
        <authorList>
            <person name="Zhong Y."/>
            <person name="Wu W."/>
            <person name="Sun C."/>
            <person name="Zou P."/>
            <person name="Liu Y."/>
            <person name="Dai S."/>
            <person name="Zhou R."/>
        </authorList>
    </citation>
    <scope>NUCLEOTIDE SEQUENCE [LARGE SCALE GENOMIC DNA]</scope>
</reference>
<dbReference type="EMBL" id="CM042882">
    <property type="protein sequence ID" value="KAI4384041.1"/>
    <property type="molecule type" value="Genomic_DNA"/>
</dbReference>
<evidence type="ECO:0000313" key="1">
    <source>
        <dbReference type="EMBL" id="KAI4384041.1"/>
    </source>
</evidence>
<accession>A0ACB9S0N4</accession>
<dbReference type="Proteomes" id="UP001057402">
    <property type="component" value="Chromosome 3"/>
</dbReference>
<keyword evidence="2" id="KW-1185">Reference proteome</keyword>